<dbReference type="GO" id="GO:0008876">
    <property type="term" value="F:quinoprotein glucose dehydrogenase activity"/>
    <property type="evidence" value="ECO:0007669"/>
    <property type="project" value="UniProtKB-EC"/>
</dbReference>
<dbReference type="AlphaFoldDB" id="F4L2S6"/>
<dbReference type="EC" id="1.1.5.2" evidence="12"/>
<keyword evidence="10" id="KW-0812">Transmembrane</keyword>
<dbReference type="Pfam" id="PF13442">
    <property type="entry name" value="Cytochrome_CBB3"/>
    <property type="match status" value="1"/>
</dbReference>
<feature type="transmembrane region" description="Helical" evidence="10">
    <location>
        <begin position="20"/>
        <end position="40"/>
    </location>
</feature>
<evidence type="ECO:0000256" key="8">
    <source>
        <dbReference type="PROSITE-ProRule" id="PRU00433"/>
    </source>
</evidence>
<dbReference type="GO" id="GO:0009055">
    <property type="term" value="F:electron transfer activity"/>
    <property type="evidence" value="ECO:0007669"/>
    <property type="project" value="InterPro"/>
</dbReference>
<dbReference type="PROSITE" id="PS51007">
    <property type="entry name" value="CYTC"/>
    <property type="match status" value="1"/>
</dbReference>
<evidence type="ECO:0000259" key="11">
    <source>
        <dbReference type="PROSITE" id="PS51007"/>
    </source>
</evidence>
<evidence type="ECO:0000256" key="1">
    <source>
        <dbReference type="ARBA" id="ARBA00001931"/>
    </source>
</evidence>
<organism evidence="12 13">
    <name type="scientific">Haliscomenobacter hydrossis (strain ATCC 27775 / DSM 1100 / LMG 10767 / O)</name>
    <dbReference type="NCBI Taxonomy" id="760192"/>
    <lineage>
        <taxon>Bacteria</taxon>
        <taxon>Pseudomonadati</taxon>
        <taxon>Bacteroidota</taxon>
        <taxon>Saprospiria</taxon>
        <taxon>Saprospirales</taxon>
        <taxon>Haliscomenobacteraceae</taxon>
        <taxon>Haliscomenobacter</taxon>
    </lineage>
</organism>
<sequence>MLNGTYMIKNRNKNKKAASLFTPASIVLLLLGVIGLLSLADYSYNNTDPAHTTWTHYGGSPDQSRYFAAADITKENVGKMQVAWTYPSGDQQPYFFSPIIVDTTMYVMGKNNSLIAVSVLSGKEIWIHANLMGLSRRGLNYWESKDKKDKRLIFTLNNSLQAIDAVTGKTITSFGNDGYTDMREGLGREPSSIRRMQAMMPGVIYDDLVIVGSAPGEGFFSAPGFVRAYNVVSGKLEWTFHTIPQPGEFGYKTWPKNAYKYVGGVNVWSEISVDQTRGIAFLPIGSPTYDFYGADRLGSNLFGNCLVALDARTGKRLWHYQIVHHDLWDVDLASAPQLLTVNHGGKNIDAVAVATKHGFLFVFDRETGKPLFPIEEKPFPASKMPGEKAWPTQPISSLPNFTRHEVTLETLNPFFPDSIKQQWHKRLATAKSGLYIPPSDQYETIMMPGALGGANYGNTASDPKNGLMYILTQEHASTYRLKKVESPKMDLSVDQIAQVKTFYASTCQPCHGKNMEGVTGPALVNAGQYIIYTEFKDIVLGGKGSMPGFTHVSEETLEALYRYLGGTPRSFNFPRRTNTAPPKGPVVASGGATIKPDAQRSAPMTEYPAKVKHPKDRYITDYGTEWSGLAEPPWSSIVAYDLNKGTIKWRKPVGLDSLYAKGDPSKGSPGGTLRKGMVVTSTGVVFATAKGGKLYAFDADNGNILWETTLSYEANAQPSMYTLNGKQYLVINATSNFTRDSYDYSKKPGALPRGYVVYALPTSK</sequence>
<dbReference type="PANTHER" id="PTHR32303">
    <property type="entry name" value="QUINOPROTEIN ALCOHOL DEHYDROGENASE (CYTOCHROME C)"/>
    <property type="match status" value="1"/>
</dbReference>
<keyword evidence="5" id="KW-0732">Signal</keyword>
<evidence type="ECO:0000256" key="4">
    <source>
        <dbReference type="ARBA" id="ARBA00022723"/>
    </source>
</evidence>
<dbReference type="eggNOG" id="COG2010">
    <property type="taxonomic scope" value="Bacteria"/>
</dbReference>
<dbReference type="SMART" id="SM00564">
    <property type="entry name" value="PQQ"/>
    <property type="match status" value="5"/>
</dbReference>
<dbReference type="Gene3D" id="2.140.10.10">
    <property type="entry name" value="Quinoprotein alcohol dehydrogenase-like superfamily"/>
    <property type="match status" value="2"/>
</dbReference>
<dbReference type="InterPro" id="IPR018391">
    <property type="entry name" value="PQQ_b-propeller_rpt"/>
</dbReference>
<dbReference type="GO" id="GO:0046872">
    <property type="term" value="F:metal ion binding"/>
    <property type="evidence" value="ECO:0007669"/>
    <property type="project" value="UniProtKB-KW"/>
</dbReference>
<dbReference type="PANTHER" id="PTHR32303:SF4">
    <property type="entry name" value="QUINOPROTEIN GLUCOSE DEHYDROGENASE"/>
    <property type="match status" value="1"/>
</dbReference>
<feature type="region of interest" description="Disordered" evidence="9">
    <location>
        <begin position="572"/>
        <end position="605"/>
    </location>
</feature>
<keyword evidence="10" id="KW-1133">Transmembrane helix</keyword>
<evidence type="ECO:0000256" key="6">
    <source>
        <dbReference type="ARBA" id="ARBA00023002"/>
    </source>
</evidence>
<accession>F4L2S6</accession>
<dbReference type="KEGG" id="hhy:Halhy_0732"/>
<dbReference type="Gene3D" id="1.10.760.10">
    <property type="entry name" value="Cytochrome c-like domain"/>
    <property type="match status" value="1"/>
</dbReference>
<keyword evidence="3 8" id="KW-0349">Heme</keyword>
<keyword evidence="7 8" id="KW-0408">Iron</keyword>
<feature type="domain" description="Cytochrome c" evidence="11">
    <location>
        <begin position="494"/>
        <end position="568"/>
    </location>
</feature>
<evidence type="ECO:0000256" key="9">
    <source>
        <dbReference type="SAM" id="MobiDB-lite"/>
    </source>
</evidence>
<dbReference type="eggNOG" id="COG4993">
    <property type="taxonomic scope" value="Bacteria"/>
</dbReference>
<comment type="similarity">
    <text evidence="2">Belongs to the bacterial PQQ dehydrogenase family.</text>
</comment>
<dbReference type="SUPFAM" id="SSF46626">
    <property type="entry name" value="Cytochrome c"/>
    <property type="match status" value="1"/>
</dbReference>
<evidence type="ECO:0000256" key="10">
    <source>
        <dbReference type="SAM" id="Phobius"/>
    </source>
</evidence>
<evidence type="ECO:0000313" key="12">
    <source>
        <dbReference type="EMBL" id="AEE48640.1"/>
    </source>
</evidence>
<reference key="2">
    <citation type="submission" date="2011-04" db="EMBL/GenBank/DDBJ databases">
        <title>Complete sequence of chromosome of Haliscomenobacter hydrossis DSM 1100.</title>
        <authorList>
            <consortium name="US DOE Joint Genome Institute (JGI-PGF)"/>
            <person name="Lucas S."/>
            <person name="Han J."/>
            <person name="Lapidus A."/>
            <person name="Bruce D."/>
            <person name="Goodwin L."/>
            <person name="Pitluck S."/>
            <person name="Peters L."/>
            <person name="Kyrpides N."/>
            <person name="Mavromatis K."/>
            <person name="Ivanova N."/>
            <person name="Ovchinnikova G."/>
            <person name="Pagani I."/>
            <person name="Daligault H."/>
            <person name="Detter J.C."/>
            <person name="Han C."/>
            <person name="Land M."/>
            <person name="Hauser L."/>
            <person name="Markowitz V."/>
            <person name="Cheng J.-F."/>
            <person name="Hugenholtz P."/>
            <person name="Woyke T."/>
            <person name="Wu D."/>
            <person name="Verbarg S."/>
            <person name="Frueling A."/>
            <person name="Brambilla E."/>
            <person name="Klenk H.-P."/>
            <person name="Eisen J.A."/>
        </authorList>
    </citation>
    <scope>NUCLEOTIDE SEQUENCE</scope>
    <source>
        <strain>DSM 1100</strain>
    </source>
</reference>
<dbReference type="Proteomes" id="UP000008461">
    <property type="component" value="Chromosome"/>
</dbReference>
<dbReference type="SUPFAM" id="SSF50998">
    <property type="entry name" value="Quinoprotein alcohol dehydrogenase-like"/>
    <property type="match status" value="1"/>
</dbReference>
<keyword evidence="13" id="KW-1185">Reference proteome</keyword>
<dbReference type="HOGENOM" id="CLU_018478_1_1_10"/>
<dbReference type="InterPro" id="IPR036909">
    <property type="entry name" value="Cyt_c-like_dom_sf"/>
</dbReference>
<dbReference type="InterPro" id="IPR002372">
    <property type="entry name" value="PQQ_rpt_dom"/>
</dbReference>
<dbReference type="InterPro" id="IPR011047">
    <property type="entry name" value="Quinoprotein_ADH-like_sf"/>
</dbReference>
<dbReference type="InterPro" id="IPR009056">
    <property type="entry name" value="Cyt_c-like_dom"/>
</dbReference>
<keyword evidence="10" id="KW-0472">Membrane</keyword>
<evidence type="ECO:0000313" key="13">
    <source>
        <dbReference type="Proteomes" id="UP000008461"/>
    </source>
</evidence>
<dbReference type="EMBL" id="CP002691">
    <property type="protein sequence ID" value="AEE48640.1"/>
    <property type="molecule type" value="Genomic_DNA"/>
</dbReference>
<gene>
    <name evidence="12" type="ordered locus">Halhy_0732</name>
</gene>
<evidence type="ECO:0000256" key="2">
    <source>
        <dbReference type="ARBA" id="ARBA00008156"/>
    </source>
</evidence>
<protein>
    <submittedName>
        <fullName evidence="12">Quinoprotein glucose dehydrogenase</fullName>
        <ecNumber evidence="12">1.1.5.2</ecNumber>
    </submittedName>
</protein>
<keyword evidence="6 12" id="KW-0560">Oxidoreductase</keyword>
<name>F4L2S6_HALH1</name>
<proteinExistence type="inferred from homology"/>
<evidence type="ECO:0000256" key="5">
    <source>
        <dbReference type="ARBA" id="ARBA00022729"/>
    </source>
</evidence>
<comment type="cofactor">
    <cofactor evidence="1">
        <name>pyrroloquinoline quinone</name>
        <dbReference type="ChEBI" id="CHEBI:58442"/>
    </cofactor>
</comment>
<keyword evidence="4 8" id="KW-0479">Metal-binding</keyword>
<dbReference type="GO" id="GO:0020037">
    <property type="term" value="F:heme binding"/>
    <property type="evidence" value="ECO:0007669"/>
    <property type="project" value="InterPro"/>
</dbReference>
<reference evidence="12 13" key="1">
    <citation type="journal article" date="2011" name="Stand. Genomic Sci.">
        <title>Complete genome sequence of Haliscomenobacter hydrossis type strain (O).</title>
        <authorList>
            <consortium name="US DOE Joint Genome Institute (JGI-PGF)"/>
            <person name="Daligault H."/>
            <person name="Lapidus A."/>
            <person name="Zeytun A."/>
            <person name="Nolan M."/>
            <person name="Lucas S."/>
            <person name="Del Rio T.G."/>
            <person name="Tice H."/>
            <person name="Cheng J.F."/>
            <person name="Tapia R."/>
            <person name="Han C."/>
            <person name="Goodwin L."/>
            <person name="Pitluck S."/>
            <person name="Liolios K."/>
            <person name="Pagani I."/>
            <person name="Ivanova N."/>
            <person name="Huntemann M."/>
            <person name="Mavromatis K."/>
            <person name="Mikhailova N."/>
            <person name="Pati A."/>
            <person name="Chen A."/>
            <person name="Palaniappan K."/>
            <person name="Land M."/>
            <person name="Hauser L."/>
            <person name="Brambilla E.M."/>
            <person name="Rohde M."/>
            <person name="Verbarg S."/>
            <person name="Goker M."/>
            <person name="Bristow J."/>
            <person name="Eisen J.A."/>
            <person name="Markowitz V."/>
            <person name="Hugenholtz P."/>
            <person name="Kyrpides N.C."/>
            <person name="Klenk H.P."/>
            <person name="Woyke T."/>
        </authorList>
    </citation>
    <scope>NUCLEOTIDE SEQUENCE [LARGE SCALE GENOMIC DNA]</scope>
    <source>
        <strain evidence="13">ATCC 27775 / DSM 1100 / LMG 10767 / O</strain>
    </source>
</reference>
<evidence type="ECO:0000256" key="7">
    <source>
        <dbReference type="ARBA" id="ARBA00023004"/>
    </source>
</evidence>
<dbReference type="STRING" id="760192.Halhy_0732"/>
<evidence type="ECO:0000256" key="3">
    <source>
        <dbReference type="ARBA" id="ARBA00022617"/>
    </source>
</evidence>
<dbReference type="Pfam" id="PF01011">
    <property type="entry name" value="PQQ"/>
    <property type="match status" value="2"/>
</dbReference>